<evidence type="ECO:0000313" key="2">
    <source>
        <dbReference type="EMBL" id="CAA9474393.1"/>
    </source>
</evidence>
<protein>
    <recommendedName>
        <fullName evidence="1">CHASE3 domain-containing protein</fullName>
    </recommendedName>
</protein>
<dbReference type="EMBL" id="CADCVP010000043">
    <property type="protein sequence ID" value="CAA9474393.1"/>
    <property type="molecule type" value="Genomic_DNA"/>
</dbReference>
<accession>A0A6J4RIB9</accession>
<gene>
    <name evidence="2" type="ORF">AVDCRST_MAG69-317</name>
</gene>
<proteinExistence type="predicted"/>
<organism evidence="2">
    <name type="scientific">uncultured Solirubrobacteraceae bacterium</name>
    <dbReference type="NCBI Taxonomy" id="1162706"/>
    <lineage>
        <taxon>Bacteria</taxon>
        <taxon>Bacillati</taxon>
        <taxon>Actinomycetota</taxon>
        <taxon>Thermoleophilia</taxon>
        <taxon>Solirubrobacterales</taxon>
        <taxon>Solirubrobacteraceae</taxon>
        <taxon>environmental samples</taxon>
    </lineage>
</organism>
<reference evidence="2" key="1">
    <citation type="submission" date="2020-02" db="EMBL/GenBank/DDBJ databases">
        <authorList>
            <person name="Meier V. D."/>
        </authorList>
    </citation>
    <scope>NUCLEOTIDE SEQUENCE</scope>
    <source>
        <strain evidence="2">AVDCRST_MAG69</strain>
    </source>
</reference>
<evidence type="ECO:0000259" key="1">
    <source>
        <dbReference type="Pfam" id="PF05227"/>
    </source>
</evidence>
<name>A0A6J4RIB9_9ACTN</name>
<dbReference type="AlphaFoldDB" id="A0A6J4RIB9"/>
<dbReference type="InterPro" id="IPR007891">
    <property type="entry name" value="CHASE3"/>
</dbReference>
<feature type="domain" description="CHASE3" evidence="1">
    <location>
        <begin position="20"/>
        <end position="114"/>
    </location>
</feature>
<sequence>MVLIVAVVAQRDAASGAYRAQQSLTAGIQLETSLLSIENGLRGYVASGRERFLAPAEVALRSYPAEVERLDELISDAPGQHERVQRIRGEIDDYVSLWALPLIALARENPEAARSA</sequence>
<feature type="non-terminal residue" evidence="2">
    <location>
        <position position="116"/>
    </location>
</feature>
<dbReference type="Pfam" id="PF05227">
    <property type="entry name" value="CHASE3"/>
    <property type="match status" value="1"/>
</dbReference>